<protein>
    <submittedName>
        <fullName evidence="2">Uncharacterized protein</fullName>
    </submittedName>
</protein>
<feature type="region of interest" description="Disordered" evidence="1">
    <location>
        <begin position="33"/>
        <end position="135"/>
    </location>
</feature>
<evidence type="ECO:0000256" key="1">
    <source>
        <dbReference type="SAM" id="MobiDB-lite"/>
    </source>
</evidence>
<dbReference type="Proteomes" id="UP000191522">
    <property type="component" value="Unassembled WGS sequence"/>
</dbReference>
<sequence length="375" mass="41208">MNSLHLKHHNRSQIRSLFLFVIDRAANLVREEQTKKAEDPDEEDVATVLDEAGKDRMESKAKNHSNINQDGNVLHPETVTDGDPGLRADAPDFVPGAPTATTQPPHPSSAASAKGKSKAKAKVQPKLPRVTTKSTAGDIATRIHEDIAHNLMAKSLFLHAPGAVRDAISRMKYSRPPTPAGVRRKLILDPSLVSPHIHVVRHAHGLVKGARIHVTQLAMPVLVLLVHQWDQLKIAFVVEIPPPNGARTLIMSKDGAVERSAVICFHVASIHVLFHVTKACVVPVRSRLRLVVIAAKCRQKCYAALKRTKWKATQSAMMDLKKSGLGALVAVKPATVHSIVVYILAKRAATHKTRIPPIVLARQMSWFVVRVEKHR</sequence>
<keyword evidence="3" id="KW-1185">Reference proteome</keyword>
<dbReference type="OrthoDB" id="6512771at2759"/>
<dbReference type="EMBL" id="MDYL01000028">
    <property type="protein sequence ID" value="OQD69939.1"/>
    <property type="molecule type" value="Genomic_DNA"/>
</dbReference>
<dbReference type="AlphaFoldDB" id="A0A1V6NZ44"/>
<organism evidence="2 3">
    <name type="scientific">Penicillium decumbens</name>
    <dbReference type="NCBI Taxonomy" id="69771"/>
    <lineage>
        <taxon>Eukaryota</taxon>
        <taxon>Fungi</taxon>
        <taxon>Dikarya</taxon>
        <taxon>Ascomycota</taxon>
        <taxon>Pezizomycotina</taxon>
        <taxon>Eurotiomycetes</taxon>
        <taxon>Eurotiomycetidae</taxon>
        <taxon>Eurotiales</taxon>
        <taxon>Aspergillaceae</taxon>
        <taxon>Penicillium</taxon>
    </lineage>
</organism>
<feature type="compositionally biased region" description="Basic and acidic residues" evidence="1">
    <location>
        <begin position="51"/>
        <end position="61"/>
    </location>
</feature>
<evidence type="ECO:0000313" key="2">
    <source>
        <dbReference type="EMBL" id="OQD69939.1"/>
    </source>
</evidence>
<reference evidence="3" key="1">
    <citation type="journal article" date="2017" name="Nat. Microbiol.">
        <title>Global analysis of biosynthetic gene clusters reveals vast potential of secondary metabolite production in Penicillium species.</title>
        <authorList>
            <person name="Nielsen J.C."/>
            <person name="Grijseels S."/>
            <person name="Prigent S."/>
            <person name="Ji B."/>
            <person name="Dainat J."/>
            <person name="Nielsen K.F."/>
            <person name="Frisvad J.C."/>
            <person name="Workman M."/>
            <person name="Nielsen J."/>
        </authorList>
    </citation>
    <scope>NUCLEOTIDE SEQUENCE [LARGE SCALE GENOMIC DNA]</scope>
    <source>
        <strain evidence="3">IBT 11843</strain>
    </source>
</reference>
<evidence type="ECO:0000313" key="3">
    <source>
        <dbReference type="Proteomes" id="UP000191522"/>
    </source>
</evidence>
<proteinExistence type="predicted"/>
<dbReference type="STRING" id="69771.A0A1V6NZ44"/>
<name>A0A1V6NZ44_PENDC</name>
<comment type="caution">
    <text evidence="2">The sequence shown here is derived from an EMBL/GenBank/DDBJ whole genome shotgun (WGS) entry which is preliminary data.</text>
</comment>
<gene>
    <name evidence="2" type="ORF">PENDEC_c028G04495</name>
</gene>
<feature type="compositionally biased region" description="Low complexity" evidence="1">
    <location>
        <begin position="94"/>
        <end position="114"/>
    </location>
</feature>
<accession>A0A1V6NZ44</accession>